<gene>
    <name evidence="1" type="ORF">ANN_22040</name>
</gene>
<reference evidence="1 2" key="1">
    <citation type="journal article" date="2022" name="Allergy">
        <title>Genome assembly and annotation of Periplaneta americana reveal a comprehensive cockroach allergen profile.</title>
        <authorList>
            <person name="Wang L."/>
            <person name="Xiong Q."/>
            <person name="Saelim N."/>
            <person name="Wang L."/>
            <person name="Nong W."/>
            <person name="Wan A.T."/>
            <person name="Shi M."/>
            <person name="Liu X."/>
            <person name="Cao Q."/>
            <person name="Hui J.H.L."/>
            <person name="Sookrung N."/>
            <person name="Leung T.F."/>
            <person name="Tungtrongchitr A."/>
            <person name="Tsui S.K.W."/>
        </authorList>
    </citation>
    <scope>NUCLEOTIDE SEQUENCE [LARGE SCALE GENOMIC DNA]</scope>
    <source>
        <strain evidence="1">PWHHKU_190912</strain>
    </source>
</reference>
<evidence type="ECO:0000313" key="2">
    <source>
        <dbReference type="Proteomes" id="UP001148838"/>
    </source>
</evidence>
<dbReference type="Proteomes" id="UP001148838">
    <property type="component" value="Unassembled WGS sequence"/>
</dbReference>
<comment type="caution">
    <text evidence="1">The sequence shown here is derived from an EMBL/GenBank/DDBJ whole genome shotgun (WGS) entry which is preliminary data.</text>
</comment>
<dbReference type="EMBL" id="JAJSOF020000033">
    <property type="protein sequence ID" value="KAJ4429836.1"/>
    <property type="molecule type" value="Genomic_DNA"/>
</dbReference>
<proteinExistence type="predicted"/>
<protein>
    <submittedName>
        <fullName evidence="1">Uncharacterized protein</fullName>
    </submittedName>
</protein>
<sequence length="73" mass="8191">MAGLCEGGNEPAGSLKAINGLAENRVSHSRQFENTTLHHPKSYRIQVLRHLEPEAMQLEMMFVLIKFRSSGPE</sequence>
<name>A0ABQ8S719_PERAM</name>
<organism evidence="1 2">
    <name type="scientific">Periplaneta americana</name>
    <name type="common">American cockroach</name>
    <name type="synonym">Blatta americana</name>
    <dbReference type="NCBI Taxonomy" id="6978"/>
    <lineage>
        <taxon>Eukaryota</taxon>
        <taxon>Metazoa</taxon>
        <taxon>Ecdysozoa</taxon>
        <taxon>Arthropoda</taxon>
        <taxon>Hexapoda</taxon>
        <taxon>Insecta</taxon>
        <taxon>Pterygota</taxon>
        <taxon>Neoptera</taxon>
        <taxon>Polyneoptera</taxon>
        <taxon>Dictyoptera</taxon>
        <taxon>Blattodea</taxon>
        <taxon>Blattoidea</taxon>
        <taxon>Blattidae</taxon>
        <taxon>Blattinae</taxon>
        <taxon>Periplaneta</taxon>
    </lineage>
</organism>
<accession>A0ABQ8S719</accession>
<keyword evidence="2" id="KW-1185">Reference proteome</keyword>
<evidence type="ECO:0000313" key="1">
    <source>
        <dbReference type="EMBL" id="KAJ4429836.1"/>
    </source>
</evidence>